<evidence type="ECO:0000313" key="2">
    <source>
        <dbReference type="Proteomes" id="UP000027178"/>
    </source>
</evidence>
<name>A0A066Z2Q3_9ACTN</name>
<keyword evidence="2" id="KW-1185">Reference proteome</keyword>
<dbReference type="PATRIC" id="fig|1348663.4.peg.115"/>
<evidence type="ECO:0000313" key="1">
    <source>
        <dbReference type="EMBL" id="KDN88058.1"/>
    </source>
</evidence>
<comment type="caution">
    <text evidence="1">The sequence shown here is derived from an EMBL/GenBank/DDBJ whole genome shotgun (WGS) entry which is preliminary data.</text>
</comment>
<dbReference type="AlphaFoldDB" id="A0A066Z2Q3"/>
<protein>
    <submittedName>
        <fullName evidence="1">Uncharacterized protein</fullName>
    </submittedName>
</protein>
<reference evidence="1 2" key="1">
    <citation type="submission" date="2014-05" db="EMBL/GenBank/DDBJ databases">
        <title>Draft Genome Sequence of Kitasatospora cheerisanensis KCTC 2395.</title>
        <authorList>
            <person name="Nam D.H."/>
        </authorList>
    </citation>
    <scope>NUCLEOTIDE SEQUENCE [LARGE SCALE GENOMIC DNA]</scope>
    <source>
        <strain evidence="1 2">KCTC 2395</strain>
    </source>
</reference>
<dbReference type="Proteomes" id="UP000027178">
    <property type="component" value="Unassembled WGS sequence"/>
</dbReference>
<organism evidence="1 2">
    <name type="scientific">Kitasatospora cheerisanensis KCTC 2395</name>
    <dbReference type="NCBI Taxonomy" id="1348663"/>
    <lineage>
        <taxon>Bacteria</taxon>
        <taxon>Bacillati</taxon>
        <taxon>Actinomycetota</taxon>
        <taxon>Actinomycetes</taxon>
        <taxon>Kitasatosporales</taxon>
        <taxon>Streptomycetaceae</taxon>
        <taxon>Kitasatospora</taxon>
    </lineage>
</organism>
<dbReference type="HOGENOM" id="CLU_1852537_0_0_11"/>
<gene>
    <name evidence="1" type="ORF">KCH_01350</name>
</gene>
<accession>A0A066Z2Q3</accession>
<proteinExistence type="predicted"/>
<dbReference type="RefSeq" id="WP_035858049.1">
    <property type="nucleotide sequence ID" value="NZ_KK853997.1"/>
</dbReference>
<sequence length="138" mass="14298">MTNDSAVALAVALRDAHFGLKALARDWAQSAPPGSVRSREALGPTWQYGDLPDRAAYLDGQALELAGGLTLTVRLAVDFAAGGTDLLAAVTVEDEEGNLAELLSTGPEEFPAGAAELADGIGRCLARLNELDLPAALR</sequence>
<dbReference type="OrthoDB" id="4350966at2"/>
<dbReference type="EMBL" id="JNBY01000007">
    <property type="protein sequence ID" value="KDN88058.1"/>
    <property type="molecule type" value="Genomic_DNA"/>
</dbReference>